<keyword evidence="3" id="KW-1185">Reference proteome</keyword>
<dbReference type="AlphaFoldDB" id="A0A2W2HQ75"/>
<keyword evidence="1" id="KW-0456">Lyase</keyword>
<sequence length="433" mass="46882">MTRFTGRPTGLGTAGAHLYACGTAAAHSSACGPASGHSPACGAGAPASSGVLADLTEVSARPPTLFQPFAHRRHPAAERAADESIAWLRGFDIEWPPGQWAQIESERAGYWWGLFDPGAADYERYRLGVDLITVLFPFDDAYSGRFARATPAEAVAWAGRWLRLLDDPGFAEPCGHPINAPMVDVLRRAATIGTPVQYRRFAEAVKGFISSLGWEFAGQDDAVRDDMGEAAACRFYTAGCGGIIGLLPITHDLWISDEVACRGVFRAYTEAAVLVISLYNDLFSYAKEQADAPDDVNVLAAAVREHGGALDTAFRRVITLHNQAMDRVVCLGSRLRALGSPDLTHYTRAVEELIAGNLEFGRSAARYRGGEDSLPPYTVTRTPPPVPLGPTDIATFAWWWDEHHLTGHRTALRYRPAPARSAWSPAETGITDM</sequence>
<reference evidence="2 3" key="1">
    <citation type="submission" date="2018-01" db="EMBL/GenBank/DDBJ databases">
        <title>Draft genome sequence of Sphaerisporangium sp. 7K107.</title>
        <authorList>
            <person name="Sahin N."/>
            <person name="Saygin H."/>
            <person name="Ay H."/>
        </authorList>
    </citation>
    <scope>NUCLEOTIDE SEQUENCE [LARGE SCALE GENOMIC DNA]</scope>
    <source>
        <strain evidence="2 3">7K107</strain>
    </source>
</reference>
<dbReference type="EMBL" id="POUA01000082">
    <property type="protein sequence ID" value="PZG48097.1"/>
    <property type="molecule type" value="Genomic_DNA"/>
</dbReference>
<comment type="caution">
    <text evidence="2">The sequence shown here is derived from an EMBL/GenBank/DDBJ whole genome shotgun (WGS) entry which is preliminary data.</text>
</comment>
<dbReference type="InterPro" id="IPR034686">
    <property type="entry name" value="Terpene_cyclase-like_2"/>
</dbReference>
<dbReference type="Pfam" id="PF19086">
    <property type="entry name" value="Terpene_syn_C_2"/>
    <property type="match status" value="1"/>
</dbReference>
<dbReference type="Proteomes" id="UP000248544">
    <property type="component" value="Unassembled WGS sequence"/>
</dbReference>
<protein>
    <submittedName>
        <fullName evidence="2">Uncharacterized protein</fullName>
    </submittedName>
</protein>
<dbReference type="InterPro" id="IPR008949">
    <property type="entry name" value="Isoprenoid_synthase_dom_sf"/>
</dbReference>
<accession>A0A2W2HQ75</accession>
<dbReference type="SUPFAM" id="SSF48576">
    <property type="entry name" value="Terpenoid synthases"/>
    <property type="match status" value="1"/>
</dbReference>
<dbReference type="GO" id="GO:0010333">
    <property type="term" value="F:terpene synthase activity"/>
    <property type="evidence" value="ECO:0007669"/>
    <property type="project" value="InterPro"/>
</dbReference>
<dbReference type="SFLD" id="SFLDS00005">
    <property type="entry name" value="Isoprenoid_Synthase_Type_I"/>
    <property type="match status" value="1"/>
</dbReference>
<proteinExistence type="predicted"/>
<dbReference type="SFLD" id="SFLDG01020">
    <property type="entry name" value="Terpene_Cyclase_Like_2"/>
    <property type="match status" value="1"/>
</dbReference>
<evidence type="ECO:0000256" key="1">
    <source>
        <dbReference type="ARBA" id="ARBA00023239"/>
    </source>
</evidence>
<evidence type="ECO:0000313" key="3">
    <source>
        <dbReference type="Proteomes" id="UP000248544"/>
    </source>
</evidence>
<organism evidence="2 3">
    <name type="scientific">Spongiactinospora gelatinilytica</name>
    <dbReference type="NCBI Taxonomy" id="2666298"/>
    <lineage>
        <taxon>Bacteria</taxon>
        <taxon>Bacillati</taxon>
        <taxon>Actinomycetota</taxon>
        <taxon>Actinomycetes</taxon>
        <taxon>Streptosporangiales</taxon>
        <taxon>Streptosporangiaceae</taxon>
        <taxon>Spongiactinospora</taxon>
    </lineage>
</organism>
<dbReference type="RefSeq" id="WP_111167409.1">
    <property type="nucleotide sequence ID" value="NZ_POUA01000082.1"/>
</dbReference>
<evidence type="ECO:0000313" key="2">
    <source>
        <dbReference type="EMBL" id="PZG48097.1"/>
    </source>
</evidence>
<name>A0A2W2HQ75_9ACTN</name>
<gene>
    <name evidence="2" type="ORF">C1I98_12915</name>
</gene>
<dbReference type="Gene3D" id="1.10.600.10">
    <property type="entry name" value="Farnesyl Diphosphate Synthase"/>
    <property type="match status" value="1"/>
</dbReference>